<evidence type="ECO:0000313" key="3">
    <source>
        <dbReference type="Proteomes" id="UP000691718"/>
    </source>
</evidence>
<evidence type="ECO:0000313" key="2">
    <source>
        <dbReference type="EMBL" id="CAG4944662.1"/>
    </source>
</evidence>
<dbReference type="PROSITE" id="PS51029">
    <property type="entry name" value="MADF"/>
    <property type="match status" value="1"/>
</dbReference>
<sequence length="304" mass="35014">MQTIKDITQNAILRISDDKTLQLIELYKKEECLWNTHTAVYKNRFKRQEAAERIAKALDIKHFNARHVIIKFKNLRNSYCQELKKIAATAANGEGNTYKPKVFWFNTMDSFIRPHLNQTRELKLKMDNRTSSVGDDQSSVFIKKEPEAEKWVQMTDPEDVIVPDTIKEEPEAQEWVQMTNPEDVIVPDTSKSRDNFSGSEYEESLECGLAKPLGHNEFGKKRKFDDLHNESLAVTLRDINTQLHVLTNQRDDCFDSFGKYISSMLRSMPMQKALELQPKIVALITSVGISNNEGRISQSHENCS</sequence>
<dbReference type="PANTHER" id="PTHR21505">
    <property type="entry name" value="MADF DOMAIN-CONTAINING PROTEIN-RELATED"/>
    <property type="match status" value="1"/>
</dbReference>
<protein>
    <submittedName>
        <fullName evidence="2">(apollo) hypothetical protein</fullName>
    </submittedName>
</protein>
<dbReference type="SMART" id="SM00595">
    <property type="entry name" value="MADF"/>
    <property type="match status" value="1"/>
</dbReference>
<dbReference type="InterPro" id="IPR006578">
    <property type="entry name" value="MADF-dom"/>
</dbReference>
<keyword evidence="3" id="KW-1185">Reference proteome</keyword>
<dbReference type="AlphaFoldDB" id="A0A8S3W6Y7"/>
<dbReference type="Pfam" id="PF10545">
    <property type="entry name" value="MADF_DNA_bdg"/>
    <property type="match status" value="1"/>
</dbReference>
<organism evidence="2 3">
    <name type="scientific">Parnassius apollo</name>
    <name type="common">Apollo butterfly</name>
    <name type="synonym">Papilio apollo</name>
    <dbReference type="NCBI Taxonomy" id="110799"/>
    <lineage>
        <taxon>Eukaryota</taxon>
        <taxon>Metazoa</taxon>
        <taxon>Ecdysozoa</taxon>
        <taxon>Arthropoda</taxon>
        <taxon>Hexapoda</taxon>
        <taxon>Insecta</taxon>
        <taxon>Pterygota</taxon>
        <taxon>Neoptera</taxon>
        <taxon>Endopterygota</taxon>
        <taxon>Lepidoptera</taxon>
        <taxon>Glossata</taxon>
        <taxon>Ditrysia</taxon>
        <taxon>Papilionoidea</taxon>
        <taxon>Papilionidae</taxon>
        <taxon>Parnassiinae</taxon>
        <taxon>Parnassini</taxon>
        <taxon>Parnassius</taxon>
        <taxon>Parnassius</taxon>
    </lineage>
</organism>
<accession>A0A8S3W6Y7</accession>
<dbReference type="PANTHER" id="PTHR21505:SF12">
    <property type="entry name" value="MADF DOMAIN-CONTAINING PROTEIN-RELATED"/>
    <property type="match status" value="1"/>
</dbReference>
<name>A0A8S3W6Y7_PARAO</name>
<reference evidence="2" key="1">
    <citation type="submission" date="2021-04" db="EMBL/GenBank/DDBJ databases">
        <authorList>
            <person name="Tunstrom K."/>
        </authorList>
    </citation>
    <scope>NUCLEOTIDE SEQUENCE</scope>
</reference>
<evidence type="ECO:0000259" key="1">
    <source>
        <dbReference type="PROSITE" id="PS51029"/>
    </source>
</evidence>
<dbReference type="Proteomes" id="UP000691718">
    <property type="component" value="Unassembled WGS sequence"/>
</dbReference>
<proteinExistence type="predicted"/>
<comment type="caution">
    <text evidence="2">The sequence shown here is derived from an EMBL/GenBank/DDBJ whole genome shotgun (WGS) entry which is preliminary data.</text>
</comment>
<dbReference type="OrthoDB" id="6577442at2759"/>
<dbReference type="EMBL" id="CAJQZP010000191">
    <property type="protein sequence ID" value="CAG4944662.1"/>
    <property type="molecule type" value="Genomic_DNA"/>
</dbReference>
<feature type="domain" description="MADF" evidence="1">
    <location>
        <begin position="22"/>
        <end position="117"/>
    </location>
</feature>
<gene>
    <name evidence="2" type="ORF">PAPOLLO_LOCUS2913</name>
</gene>